<dbReference type="EMBL" id="BKCP01004616">
    <property type="protein sequence ID" value="GER32533.1"/>
    <property type="molecule type" value="Genomic_DNA"/>
</dbReference>
<dbReference type="Proteomes" id="UP000325081">
    <property type="component" value="Unassembled WGS sequence"/>
</dbReference>
<dbReference type="AlphaFoldDB" id="A0A5A7PI44"/>
<organism evidence="1 2">
    <name type="scientific">Striga asiatica</name>
    <name type="common">Asiatic witchweed</name>
    <name type="synonym">Buchnera asiatica</name>
    <dbReference type="NCBI Taxonomy" id="4170"/>
    <lineage>
        <taxon>Eukaryota</taxon>
        <taxon>Viridiplantae</taxon>
        <taxon>Streptophyta</taxon>
        <taxon>Embryophyta</taxon>
        <taxon>Tracheophyta</taxon>
        <taxon>Spermatophyta</taxon>
        <taxon>Magnoliopsida</taxon>
        <taxon>eudicotyledons</taxon>
        <taxon>Gunneridae</taxon>
        <taxon>Pentapetalae</taxon>
        <taxon>asterids</taxon>
        <taxon>lamiids</taxon>
        <taxon>Lamiales</taxon>
        <taxon>Orobanchaceae</taxon>
        <taxon>Buchnereae</taxon>
        <taxon>Striga</taxon>
    </lineage>
</organism>
<accession>A0A5A7PI44</accession>
<evidence type="ECO:0000313" key="1">
    <source>
        <dbReference type="EMBL" id="GER32533.1"/>
    </source>
</evidence>
<feature type="non-terminal residue" evidence="1">
    <location>
        <position position="1"/>
    </location>
</feature>
<keyword evidence="1" id="KW-0436">Ligase</keyword>
<proteinExistence type="predicted"/>
<name>A0A5A7PI44_STRAF</name>
<sequence>FKTSKLFSFPKCSGILPVKLFIDRSISTKPNEPVTGGIEPENLFENKPAGIGPSIPFSDKSNFVRLDNFSKLTGIPPTTFAFFIQKTSNLVNLPNSGGMAAGVKRLNARPSVSRFSRFEISTGPKLLEVPDGRRNIAGKAVSAEIEVPERLQPADSRRNSPREVVLREVEILELREVQNRRGEFSGKVIEAKIKNCEALEAGHGVRDAAAEIEVVEDEGGDGAAGGGALDSRPVAVGRRVVPGLEQAMGVAPLGFEAQQGGSLGAVGL</sequence>
<reference evidence="2" key="1">
    <citation type="journal article" date="2019" name="Curr. Biol.">
        <title>Genome Sequence of Striga asiatica Provides Insight into the Evolution of Plant Parasitism.</title>
        <authorList>
            <person name="Yoshida S."/>
            <person name="Kim S."/>
            <person name="Wafula E.K."/>
            <person name="Tanskanen J."/>
            <person name="Kim Y.M."/>
            <person name="Honaas L."/>
            <person name="Yang Z."/>
            <person name="Spallek T."/>
            <person name="Conn C.E."/>
            <person name="Ichihashi Y."/>
            <person name="Cheong K."/>
            <person name="Cui S."/>
            <person name="Der J.P."/>
            <person name="Gundlach H."/>
            <person name="Jiao Y."/>
            <person name="Hori C."/>
            <person name="Ishida J.K."/>
            <person name="Kasahara H."/>
            <person name="Kiba T."/>
            <person name="Kim M.S."/>
            <person name="Koo N."/>
            <person name="Laohavisit A."/>
            <person name="Lee Y.H."/>
            <person name="Lumba S."/>
            <person name="McCourt P."/>
            <person name="Mortimer J.C."/>
            <person name="Mutuku J.M."/>
            <person name="Nomura T."/>
            <person name="Sasaki-Sekimoto Y."/>
            <person name="Seto Y."/>
            <person name="Wang Y."/>
            <person name="Wakatake T."/>
            <person name="Sakakibara H."/>
            <person name="Demura T."/>
            <person name="Yamaguchi S."/>
            <person name="Yoneyama K."/>
            <person name="Manabe R.I."/>
            <person name="Nelson D.C."/>
            <person name="Schulman A.H."/>
            <person name="Timko M.P."/>
            <person name="dePamphilis C.W."/>
            <person name="Choi D."/>
            <person name="Shirasu K."/>
        </authorList>
    </citation>
    <scope>NUCLEOTIDE SEQUENCE [LARGE SCALE GENOMIC DNA]</scope>
    <source>
        <strain evidence="2">cv. UVA1</strain>
    </source>
</reference>
<feature type="non-terminal residue" evidence="1">
    <location>
        <position position="268"/>
    </location>
</feature>
<keyword evidence="2" id="KW-1185">Reference proteome</keyword>
<evidence type="ECO:0000313" key="2">
    <source>
        <dbReference type="Proteomes" id="UP000325081"/>
    </source>
</evidence>
<comment type="caution">
    <text evidence="1">The sequence shown here is derived from an EMBL/GenBank/DDBJ whole genome shotgun (WGS) entry which is preliminary data.</text>
</comment>
<dbReference type="GO" id="GO:0016874">
    <property type="term" value="F:ligase activity"/>
    <property type="evidence" value="ECO:0007669"/>
    <property type="project" value="UniProtKB-KW"/>
</dbReference>
<protein>
    <submittedName>
        <fullName evidence="1">Histidine--tRNA ligase</fullName>
    </submittedName>
</protein>
<gene>
    <name evidence="1" type="ORF">STAS_08608</name>
</gene>